<proteinExistence type="predicted"/>
<feature type="signal peptide" evidence="1">
    <location>
        <begin position="1"/>
        <end position="22"/>
    </location>
</feature>
<dbReference type="EMBL" id="VANR01000002">
    <property type="protein sequence ID" value="TMM31369.1"/>
    <property type="molecule type" value="Genomic_DNA"/>
</dbReference>
<evidence type="ECO:0000256" key="1">
    <source>
        <dbReference type="SAM" id="SignalP"/>
    </source>
</evidence>
<dbReference type="RefSeq" id="WP_138535096.1">
    <property type="nucleotide sequence ID" value="NZ_VANR01000002.1"/>
</dbReference>
<comment type="caution">
    <text evidence="2">The sequence shown here is derived from an EMBL/GenBank/DDBJ whole genome shotgun (WGS) entry which is preliminary data.</text>
</comment>
<evidence type="ECO:0000313" key="3">
    <source>
        <dbReference type="Proteomes" id="UP000307140"/>
    </source>
</evidence>
<organism evidence="2 3">
    <name type="scientific">Polaribacter aestuariivivens</name>
    <dbReference type="NCBI Taxonomy" id="2304626"/>
    <lineage>
        <taxon>Bacteria</taxon>
        <taxon>Pseudomonadati</taxon>
        <taxon>Bacteroidota</taxon>
        <taxon>Flavobacteriia</taxon>
        <taxon>Flavobacteriales</taxon>
        <taxon>Flavobacteriaceae</taxon>
    </lineage>
</organism>
<accession>A0A5S3NCH4</accession>
<name>A0A5S3NCH4_9FLAO</name>
<keyword evidence="1" id="KW-0732">Signal</keyword>
<feature type="chain" id="PRO_5024433835" evidence="1">
    <location>
        <begin position="23"/>
        <end position="100"/>
    </location>
</feature>
<dbReference type="AlphaFoldDB" id="A0A5S3NCH4"/>
<dbReference type="PROSITE" id="PS51257">
    <property type="entry name" value="PROKAR_LIPOPROTEIN"/>
    <property type="match status" value="1"/>
</dbReference>
<keyword evidence="3" id="KW-1185">Reference proteome</keyword>
<reference evidence="2 3" key="1">
    <citation type="submission" date="2019-05" db="EMBL/GenBank/DDBJ databases">
        <title>Polaribacter aestuariivivens sp. nov., isolated from a tidal flat.</title>
        <authorList>
            <person name="Yoon J.-H."/>
        </authorList>
    </citation>
    <scope>NUCLEOTIDE SEQUENCE [LARGE SCALE GENOMIC DNA]</scope>
    <source>
        <strain evidence="2 3">DBTF-3</strain>
    </source>
</reference>
<gene>
    <name evidence="2" type="ORF">FDT66_05230</name>
</gene>
<protein>
    <submittedName>
        <fullName evidence="2">Uncharacterized protein</fullName>
    </submittedName>
</protein>
<evidence type="ECO:0000313" key="2">
    <source>
        <dbReference type="EMBL" id="TMM31369.1"/>
    </source>
</evidence>
<sequence>MKNFLKVLMLFLLLSSCGESDSGCEDAALRFKNNTSLTITITTSTNGIKTLDAGKTYTLVLAANTRVEYSAVTSTATTVHRWNNNITVKDCEVKTINLSL</sequence>
<dbReference type="Proteomes" id="UP000307140">
    <property type="component" value="Unassembled WGS sequence"/>
</dbReference>